<proteinExistence type="predicted"/>
<dbReference type="Proteomes" id="UP000023152">
    <property type="component" value="Unassembled WGS sequence"/>
</dbReference>
<keyword evidence="2" id="KW-1185">Reference proteome</keyword>
<accession>X6MIP4</accession>
<dbReference type="AlphaFoldDB" id="X6MIP4"/>
<gene>
    <name evidence="1" type="ORF">RFI_24464</name>
</gene>
<comment type="caution">
    <text evidence="1">The sequence shown here is derived from an EMBL/GenBank/DDBJ whole genome shotgun (WGS) entry which is preliminary data.</text>
</comment>
<name>X6MIP4_RETFI</name>
<reference evidence="1 2" key="1">
    <citation type="journal article" date="2013" name="Curr. Biol.">
        <title>The Genome of the Foraminiferan Reticulomyxa filosa.</title>
        <authorList>
            <person name="Glockner G."/>
            <person name="Hulsmann N."/>
            <person name="Schleicher M."/>
            <person name="Noegel A.A."/>
            <person name="Eichinger L."/>
            <person name="Gallinger C."/>
            <person name="Pawlowski J."/>
            <person name="Sierra R."/>
            <person name="Euteneuer U."/>
            <person name="Pillet L."/>
            <person name="Moustafa A."/>
            <person name="Platzer M."/>
            <person name="Groth M."/>
            <person name="Szafranski K."/>
            <person name="Schliwa M."/>
        </authorList>
    </citation>
    <scope>NUCLEOTIDE SEQUENCE [LARGE SCALE GENOMIC DNA]</scope>
</reference>
<evidence type="ECO:0000313" key="2">
    <source>
        <dbReference type="Proteomes" id="UP000023152"/>
    </source>
</evidence>
<dbReference type="EMBL" id="ASPP01020978">
    <property type="protein sequence ID" value="ETO12910.1"/>
    <property type="molecule type" value="Genomic_DNA"/>
</dbReference>
<organism evidence="1 2">
    <name type="scientific">Reticulomyxa filosa</name>
    <dbReference type="NCBI Taxonomy" id="46433"/>
    <lineage>
        <taxon>Eukaryota</taxon>
        <taxon>Sar</taxon>
        <taxon>Rhizaria</taxon>
        <taxon>Retaria</taxon>
        <taxon>Foraminifera</taxon>
        <taxon>Monothalamids</taxon>
        <taxon>Reticulomyxidae</taxon>
        <taxon>Reticulomyxa</taxon>
    </lineage>
</organism>
<protein>
    <submittedName>
        <fullName evidence="1">Uncharacterized protein</fullName>
    </submittedName>
</protein>
<evidence type="ECO:0000313" key="1">
    <source>
        <dbReference type="EMBL" id="ETO12910.1"/>
    </source>
</evidence>
<sequence length="177" mass="20774">MFVWNLFNKKKKKALACGKVQKDTELFSRLVSNLTTRFDFRLTNRFDHCEHANKMKANAQKRQKLARMRLETEQSENSDDLDKEIRREIEILKSFLTDAENNEEEGLLTILAELIDPNLDEEQNEEALLQALRDMVDDLREARLSSPIKVSNTNLQQEEEDATLLQCSVFFWLFFAD</sequence>